<evidence type="ECO:0000256" key="4">
    <source>
        <dbReference type="ARBA" id="ARBA00022723"/>
    </source>
</evidence>
<comment type="similarity">
    <text evidence="1">Belongs to the 2Fe2S plant-type ferredoxin family.</text>
</comment>
<dbReference type="Proteomes" id="UP001155220">
    <property type="component" value="Unassembled WGS sequence"/>
</dbReference>
<dbReference type="InterPro" id="IPR010241">
    <property type="entry name" value="Fd_pln"/>
</dbReference>
<dbReference type="GO" id="GO:0046872">
    <property type="term" value="F:metal ion binding"/>
    <property type="evidence" value="ECO:0007669"/>
    <property type="project" value="UniProtKB-KW"/>
</dbReference>
<dbReference type="PROSITE" id="PS51085">
    <property type="entry name" value="2FE2S_FER_2"/>
    <property type="match status" value="1"/>
</dbReference>
<dbReference type="EMBL" id="JALHBS010000049">
    <property type="protein sequence ID" value="MCP3055387.1"/>
    <property type="molecule type" value="Genomic_DNA"/>
</dbReference>
<keyword evidence="6" id="KW-0408">Iron</keyword>
<evidence type="ECO:0000256" key="5">
    <source>
        <dbReference type="ARBA" id="ARBA00022982"/>
    </source>
</evidence>
<dbReference type="AlphaFoldDB" id="A0A9X2H4Y3"/>
<dbReference type="Pfam" id="PF00111">
    <property type="entry name" value="Fer2"/>
    <property type="match status" value="1"/>
</dbReference>
<keyword evidence="2" id="KW-0813">Transport</keyword>
<evidence type="ECO:0000256" key="7">
    <source>
        <dbReference type="ARBA" id="ARBA00023014"/>
    </source>
</evidence>
<comment type="cofactor">
    <cofactor evidence="8">
        <name>[2Fe-2S] cluster</name>
        <dbReference type="ChEBI" id="CHEBI:190135"/>
    </cofactor>
</comment>
<name>A0A9X2H4Y3_9HYPH</name>
<dbReference type="InterPro" id="IPR001041">
    <property type="entry name" value="2Fe-2S_ferredoxin-type"/>
</dbReference>
<dbReference type="InterPro" id="IPR012675">
    <property type="entry name" value="Beta-grasp_dom_sf"/>
</dbReference>
<keyword evidence="4" id="KW-0479">Metal-binding</keyword>
<dbReference type="GO" id="GO:0009055">
    <property type="term" value="F:electron transfer activity"/>
    <property type="evidence" value="ECO:0007669"/>
    <property type="project" value="InterPro"/>
</dbReference>
<evidence type="ECO:0000256" key="8">
    <source>
        <dbReference type="ARBA" id="ARBA00034078"/>
    </source>
</evidence>
<dbReference type="NCBIfam" id="TIGR02008">
    <property type="entry name" value="fdx_plant"/>
    <property type="match status" value="1"/>
</dbReference>
<dbReference type="GO" id="GO:0022900">
    <property type="term" value="P:electron transport chain"/>
    <property type="evidence" value="ECO:0007669"/>
    <property type="project" value="InterPro"/>
</dbReference>
<evidence type="ECO:0000256" key="6">
    <source>
        <dbReference type="ARBA" id="ARBA00023004"/>
    </source>
</evidence>
<organism evidence="10 11">
    <name type="scientific">Aurantimonas marianensis</name>
    <dbReference type="NCBI Taxonomy" id="2920428"/>
    <lineage>
        <taxon>Bacteria</taxon>
        <taxon>Pseudomonadati</taxon>
        <taxon>Pseudomonadota</taxon>
        <taxon>Alphaproteobacteria</taxon>
        <taxon>Hyphomicrobiales</taxon>
        <taxon>Aurantimonadaceae</taxon>
        <taxon>Aurantimonas</taxon>
    </lineage>
</organism>
<evidence type="ECO:0000256" key="1">
    <source>
        <dbReference type="ARBA" id="ARBA00007874"/>
    </source>
</evidence>
<keyword evidence="3" id="KW-0001">2Fe-2S</keyword>
<evidence type="ECO:0000313" key="10">
    <source>
        <dbReference type="EMBL" id="MCP3055387.1"/>
    </source>
</evidence>
<dbReference type="InterPro" id="IPR036010">
    <property type="entry name" value="2Fe-2S_ferredoxin-like_sf"/>
</dbReference>
<accession>A0A9X2H4Y3</accession>
<comment type="caution">
    <text evidence="10">The sequence shown here is derived from an EMBL/GenBank/DDBJ whole genome shotgun (WGS) entry which is preliminary data.</text>
</comment>
<dbReference type="SUPFAM" id="SSF54292">
    <property type="entry name" value="2Fe-2S ferredoxin-like"/>
    <property type="match status" value="1"/>
</dbReference>
<evidence type="ECO:0000259" key="9">
    <source>
        <dbReference type="PROSITE" id="PS51085"/>
    </source>
</evidence>
<reference evidence="10" key="1">
    <citation type="submission" date="2022-03" db="EMBL/GenBank/DDBJ databases">
        <title>Aurantimonas Liuensis sp. Nov., isolated from the hadal seawater of the Mariana Trench.</title>
        <authorList>
            <person name="Liu R."/>
        </authorList>
    </citation>
    <scope>NUCLEOTIDE SEQUENCE</scope>
    <source>
        <strain evidence="10">LRZ36</strain>
    </source>
</reference>
<proteinExistence type="inferred from homology"/>
<sequence length="112" mass="12127">MKTWRVTLANRNGRVLDVGEDQPILDAAEAAGIVLPVACRYGGCITCAGRLISGKVRQPKGTALNRRQSVAGYILLCVARPRSDCVIAVGVESHDELYRNPFADFRPSGNRS</sequence>
<dbReference type="Gene3D" id="3.10.20.30">
    <property type="match status" value="1"/>
</dbReference>
<protein>
    <submittedName>
        <fullName evidence="10">2Fe-2S iron-sulfur cluster-binding protein</fullName>
    </submittedName>
</protein>
<keyword evidence="5" id="KW-0249">Electron transport</keyword>
<dbReference type="RefSeq" id="WP_253964242.1">
    <property type="nucleotide sequence ID" value="NZ_JALHBS010000049.1"/>
</dbReference>
<dbReference type="PANTHER" id="PTHR43112">
    <property type="entry name" value="FERREDOXIN"/>
    <property type="match status" value="1"/>
</dbReference>
<evidence type="ECO:0000256" key="2">
    <source>
        <dbReference type="ARBA" id="ARBA00022448"/>
    </source>
</evidence>
<feature type="domain" description="2Fe-2S ferredoxin-type" evidence="9">
    <location>
        <begin position="4"/>
        <end position="97"/>
    </location>
</feature>
<evidence type="ECO:0000256" key="3">
    <source>
        <dbReference type="ARBA" id="ARBA00022714"/>
    </source>
</evidence>
<keyword evidence="11" id="KW-1185">Reference proteome</keyword>
<dbReference type="PANTHER" id="PTHR43112:SF3">
    <property type="entry name" value="FERREDOXIN-2, CHLOROPLASTIC"/>
    <property type="match status" value="1"/>
</dbReference>
<keyword evidence="7" id="KW-0411">Iron-sulfur</keyword>
<gene>
    <name evidence="10" type="ORF">MJ956_09540</name>
</gene>
<dbReference type="GO" id="GO:0051537">
    <property type="term" value="F:2 iron, 2 sulfur cluster binding"/>
    <property type="evidence" value="ECO:0007669"/>
    <property type="project" value="UniProtKB-KW"/>
</dbReference>
<dbReference type="CDD" id="cd00207">
    <property type="entry name" value="fer2"/>
    <property type="match status" value="1"/>
</dbReference>
<evidence type="ECO:0000313" key="11">
    <source>
        <dbReference type="Proteomes" id="UP001155220"/>
    </source>
</evidence>